<dbReference type="OrthoDB" id="7391526at2"/>
<name>A0A316AC23_9BACT</name>
<dbReference type="AlphaFoldDB" id="A0A316AC23"/>
<dbReference type="EMBL" id="QGDT01000014">
    <property type="protein sequence ID" value="PWJ55263.1"/>
    <property type="molecule type" value="Genomic_DNA"/>
</dbReference>
<evidence type="ECO:0000313" key="3">
    <source>
        <dbReference type="Proteomes" id="UP000245880"/>
    </source>
</evidence>
<evidence type="ECO:0000259" key="1">
    <source>
        <dbReference type="Pfam" id="PF18922"/>
    </source>
</evidence>
<gene>
    <name evidence="2" type="ORF">CLV98_11432</name>
</gene>
<accession>A0A316AC23</accession>
<protein>
    <recommendedName>
        <fullName evidence="1">DUF5672 domain-containing protein</fullName>
    </recommendedName>
</protein>
<keyword evidence="3" id="KW-1185">Reference proteome</keyword>
<sequence>MSQTESETKPSVVVVIPIYKVSLTETEKRSLRQCMRVLSAYPIRLLTPEGLPVGTILAEYPHLECITFEKTYFESIAGYNSLLTSADFYRAFSAYDFMLIYQLDAFVFEDRLAEWCAAGFDYIGAPSLHHPTYDALEETQAQDFAQALNSHRVVLNGGLSLRRISAMIRYLKIYALFYPVWRGNEDMLFSQEATRLLPMKVFLKTPKWKQALSFAFEKSPAASYSLTQRRLPFGCHAWERYDYAFWKPLMAASEAGL</sequence>
<dbReference type="Proteomes" id="UP000245880">
    <property type="component" value="Unassembled WGS sequence"/>
</dbReference>
<organism evidence="2 3">
    <name type="scientific">Dyadobacter jejuensis</name>
    <dbReference type="NCBI Taxonomy" id="1082580"/>
    <lineage>
        <taxon>Bacteria</taxon>
        <taxon>Pseudomonadati</taxon>
        <taxon>Bacteroidota</taxon>
        <taxon>Cytophagia</taxon>
        <taxon>Cytophagales</taxon>
        <taxon>Spirosomataceae</taxon>
        <taxon>Dyadobacter</taxon>
    </lineage>
</organism>
<comment type="caution">
    <text evidence="2">The sequence shown here is derived from an EMBL/GenBank/DDBJ whole genome shotgun (WGS) entry which is preliminary data.</text>
</comment>
<proteinExistence type="predicted"/>
<feature type="domain" description="DUF5672" evidence="1">
    <location>
        <begin position="63"/>
        <end position="236"/>
    </location>
</feature>
<reference evidence="2 3" key="1">
    <citation type="submission" date="2018-03" db="EMBL/GenBank/DDBJ databases">
        <title>Genomic Encyclopedia of Archaeal and Bacterial Type Strains, Phase II (KMG-II): from individual species to whole genera.</title>
        <authorList>
            <person name="Goeker M."/>
        </authorList>
    </citation>
    <scope>NUCLEOTIDE SEQUENCE [LARGE SCALE GENOMIC DNA]</scope>
    <source>
        <strain evidence="2 3">DSM 100346</strain>
    </source>
</reference>
<dbReference type="Pfam" id="PF18922">
    <property type="entry name" value="DUF5672"/>
    <property type="match status" value="1"/>
</dbReference>
<dbReference type="InterPro" id="IPR043729">
    <property type="entry name" value="DUF5672"/>
</dbReference>
<evidence type="ECO:0000313" key="2">
    <source>
        <dbReference type="EMBL" id="PWJ55263.1"/>
    </source>
</evidence>